<dbReference type="HOGENOM" id="CLU_062276_1_0_1"/>
<comment type="subcellular location">
    <subcellularLocation>
        <location evidence="1">Nucleus</location>
        <location evidence="1">Nucleolus</location>
    </subcellularLocation>
</comment>
<gene>
    <name evidence="5" type="ORF">PSEUBRA_SCAF1g00619</name>
</gene>
<dbReference type="eggNOG" id="KOG3962">
    <property type="taxonomic scope" value="Eukaryota"/>
</dbReference>
<dbReference type="RefSeq" id="XP_016295148.1">
    <property type="nucleotide sequence ID" value="XM_016436181.1"/>
</dbReference>
<dbReference type="OMA" id="ACDVNGK"/>
<dbReference type="InterPro" id="IPR008999">
    <property type="entry name" value="Actin-crosslinking"/>
</dbReference>
<evidence type="ECO:0000256" key="3">
    <source>
        <dbReference type="ARBA" id="ARBA00023242"/>
    </source>
</evidence>
<protein>
    <recommendedName>
        <fullName evidence="7">FRG1-like family protein</fullName>
    </recommendedName>
</protein>
<accession>V5F3P0</accession>
<dbReference type="GeneID" id="27418810"/>
<dbReference type="GO" id="GO:0005730">
    <property type="term" value="C:nucleolus"/>
    <property type="evidence" value="ECO:0007669"/>
    <property type="project" value="UniProtKB-SubCell"/>
</dbReference>
<feature type="region of interest" description="Disordered" evidence="4">
    <location>
        <begin position="1"/>
        <end position="49"/>
    </location>
</feature>
<keyword evidence="6" id="KW-1185">Reference proteome</keyword>
<feature type="compositionally biased region" description="Basic and acidic residues" evidence="4">
    <location>
        <begin position="25"/>
        <end position="42"/>
    </location>
</feature>
<dbReference type="OrthoDB" id="5539371at2759"/>
<evidence type="ECO:0008006" key="7">
    <source>
        <dbReference type="Google" id="ProtNLM"/>
    </source>
</evidence>
<feature type="region of interest" description="Disordered" evidence="4">
    <location>
        <begin position="319"/>
        <end position="339"/>
    </location>
</feature>
<dbReference type="Gene3D" id="2.80.10.50">
    <property type="match status" value="1"/>
</dbReference>
<keyword evidence="3" id="KW-0539">Nucleus</keyword>
<evidence type="ECO:0000313" key="5">
    <source>
        <dbReference type="EMBL" id="EST10159.1"/>
    </source>
</evidence>
<proteinExistence type="inferred from homology"/>
<dbReference type="GO" id="GO:0071013">
    <property type="term" value="C:catalytic step 2 spliceosome"/>
    <property type="evidence" value="ECO:0007669"/>
    <property type="project" value="TreeGrafter"/>
</dbReference>
<dbReference type="STRING" id="1365824.V5F3P0"/>
<dbReference type="Pfam" id="PF06229">
    <property type="entry name" value="FRG1"/>
    <property type="match status" value="1"/>
</dbReference>
<dbReference type="Proteomes" id="UP000019377">
    <property type="component" value="Unassembled WGS sequence"/>
</dbReference>
<dbReference type="PANTHER" id="PTHR12928:SF0">
    <property type="entry name" value="FSHD REGION GENE 1"/>
    <property type="match status" value="1"/>
</dbReference>
<comment type="similarity">
    <text evidence="2">Belongs to the FRG1 family.</text>
</comment>
<dbReference type="InterPro" id="IPR010414">
    <property type="entry name" value="FRG1"/>
</dbReference>
<name>V5F3P0_KALBG</name>
<feature type="compositionally biased region" description="Basic and acidic residues" evidence="4">
    <location>
        <begin position="326"/>
        <end position="339"/>
    </location>
</feature>
<reference evidence="6" key="1">
    <citation type="journal article" date="2013" name="Genome Announc.">
        <title>Draft genome sequence of Pseudozyma brasiliensis sp. nov. strain GHG001, a high producer of endo-1,4-xylanase isolated from an insect pest of sugarcane.</title>
        <authorList>
            <person name="Oliveira J.V.D.C."/>
            <person name="dos Santos R.A.C."/>
            <person name="Borges T.A."/>
            <person name="Riano-Pachon D.M."/>
            <person name="Goldman G.H."/>
        </authorList>
    </citation>
    <scope>NUCLEOTIDE SEQUENCE [LARGE SCALE GENOMIC DNA]</scope>
    <source>
        <strain evidence="6">GHG001</strain>
    </source>
</reference>
<evidence type="ECO:0000313" key="6">
    <source>
        <dbReference type="Proteomes" id="UP000019377"/>
    </source>
</evidence>
<dbReference type="AlphaFoldDB" id="V5F3P0"/>
<feature type="compositionally biased region" description="Low complexity" evidence="4">
    <location>
        <begin position="1"/>
        <end position="12"/>
    </location>
</feature>
<organism evidence="5 6">
    <name type="scientific">Kalmanozyma brasiliensis (strain GHG001)</name>
    <name type="common">Yeast</name>
    <name type="synonym">Pseudozyma brasiliensis</name>
    <dbReference type="NCBI Taxonomy" id="1365824"/>
    <lineage>
        <taxon>Eukaryota</taxon>
        <taxon>Fungi</taxon>
        <taxon>Dikarya</taxon>
        <taxon>Basidiomycota</taxon>
        <taxon>Ustilaginomycotina</taxon>
        <taxon>Ustilaginomycetes</taxon>
        <taxon>Ustilaginales</taxon>
        <taxon>Ustilaginaceae</taxon>
        <taxon>Kalmanozyma</taxon>
    </lineage>
</organism>
<dbReference type="SUPFAM" id="SSF50405">
    <property type="entry name" value="Actin-crosslinking proteins"/>
    <property type="match status" value="1"/>
</dbReference>
<dbReference type="PANTHER" id="PTHR12928">
    <property type="entry name" value="FRG1 PROTEIN"/>
    <property type="match status" value="1"/>
</dbReference>
<dbReference type="EMBL" id="KI545851">
    <property type="protein sequence ID" value="EST10159.1"/>
    <property type="molecule type" value="Genomic_DNA"/>
</dbReference>
<sequence length="359" mass="39737">MSASSSRSLRLSFKGDKPAKRKRRRDEGDRGEGSSRKRKEADVSDVEDVGGDEQAWVLAETLQDLTGPCFIMHQSEWTGDTHCVAVEPNRQRIEAGLVVPSTDAALVRAKEELAAANPDPRIAIMAQAMAEHPDKFPPEPGQPSGMAPISTPIVGDPTLLPTSVHHVWVVNQIRQRGADEALCTFKSAQGRFLGAERSGGVRADQEARGPQELWEVGRASGGFWTIYSTTHHGYLGFDNDAEGKRVVRSDRHDNHFEANLVIKVQWKHRHAARHPVDPNAAVRVQTNDPTAVLPGTRDQTVAREVETFRSRAGSQYVPANYGSSLSKEERRALRKAEKEGRLAEEMLDRRSKLKSDKYA</sequence>
<evidence type="ECO:0000256" key="1">
    <source>
        <dbReference type="ARBA" id="ARBA00004604"/>
    </source>
</evidence>
<evidence type="ECO:0000256" key="4">
    <source>
        <dbReference type="SAM" id="MobiDB-lite"/>
    </source>
</evidence>
<evidence type="ECO:0000256" key="2">
    <source>
        <dbReference type="ARBA" id="ARBA00010878"/>
    </source>
</evidence>
<dbReference type="GO" id="GO:0051015">
    <property type="term" value="F:actin filament binding"/>
    <property type="evidence" value="ECO:0007669"/>
    <property type="project" value="TreeGrafter"/>
</dbReference>